<gene>
    <name evidence="1" type="ORF">M6B38_335195</name>
</gene>
<dbReference type="EMBL" id="JANAVB010014400">
    <property type="protein sequence ID" value="KAJ6834418.1"/>
    <property type="molecule type" value="Genomic_DNA"/>
</dbReference>
<organism evidence="1 2">
    <name type="scientific">Iris pallida</name>
    <name type="common">Sweet iris</name>
    <dbReference type="NCBI Taxonomy" id="29817"/>
    <lineage>
        <taxon>Eukaryota</taxon>
        <taxon>Viridiplantae</taxon>
        <taxon>Streptophyta</taxon>
        <taxon>Embryophyta</taxon>
        <taxon>Tracheophyta</taxon>
        <taxon>Spermatophyta</taxon>
        <taxon>Magnoliopsida</taxon>
        <taxon>Liliopsida</taxon>
        <taxon>Asparagales</taxon>
        <taxon>Iridaceae</taxon>
        <taxon>Iridoideae</taxon>
        <taxon>Irideae</taxon>
        <taxon>Iris</taxon>
    </lineage>
</organism>
<evidence type="ECO:0000313" key="1">
    <source>
        <dbReference type="EMBL" id="KAJ6834418.1"/>
    </source>
</evidence>
<accession>A0AAX6H1D1</accession>
<protein>
    <submittedName>
        <fullName evidence="1">Transcription factor MYB3R-1-like isoform X1</fullName>
    </submittedName>
</protein>
<proteinExistence type="predicted"/>
<sequence>MSREDIQDYFKSLCPDLNITREEYDEDACYLGTKTPLANSSLAMLWSSVTKITDMHRGVPPELPRL</sequence>
<dbReference type="Proteomes" id="UP001140949">
    <property type="component" value="Unassembled WGS sequence"/>
</dbReference>
<keyword evidence="2" id="KW-1185">Reference proteome</keyword>
<dbReference type="AlphaFoldDB" id="A0AAX6H1D1"/>
<comment type="caution">
    <text evidence="1">The sequence shown here is derived from an EMBL/GenBank/DDBJ whole genome shotgun (WGS) entry which is preliminary data.</text>
</comment>
<name>A0AAX6H1D1_IRIPA</name>
<reference evidence="1" key="2">
    <citation type="submission" date="2023-04" db="EMBL/GenBank/DDBJ databases">
        <authorList>
            <person name="Bruccoleri R.E."/>
            <person name="Oakeley E.J."/>
            <person name="Faust A.-M."/>
            <person name="Dessus-Babus S."/>
            <person name="Altorfer M."/>
            <person name="Burckhardt D."/>
            <person name="Oertli M."/>
            <person name="Naumann U."/>
            <person name="Petersen F."/>
            <person name="Wong J."/>
        </authorList>
    </citation>
    <scope>NUCLEOTIDE SEQUENCE</scope>
    <source>
        <strain evidence="1">GSM-AAB239-AS_SAM_17_03QT</strain>
        <tissue evidence="1">Leaf</tissue>
    </source>
</reference>
<reference evidence="1" key="1">
    <citation type="journal article" date="2023" name="GigaByte">
        <title>Genome assembly of the bearded iris, Iris pallida Lam.</title>
        <authorList>
            <person name="Bruccoleri R.E."/>
            <person name="Oakeley E.J."/>
            <person name="Faust A.M.E."/>
            <person name="Altorfer M."/>
            <person name="Dessus-Babus S."/>
            <person name="Burckhardt D."/>
            <person name="Oertli M."/>
            <person name="Naumann U."/>
            <person name="Petersen F."/>
            <person name="Wong J."/>
        </authorList>
    </citation>
    <scope>NUCLEOTIDE SEQUENCE</scope>
    <source>
        <strain evidence="1">GSM-AAB239-AS_SAM_17_03QT</strain>
    </source>
</reference>
<evidence type="ECO:0000313" key="2">
    <source>
        <dbReference type="Proteomes" id="UP001140949"/>
    </source>
</evidence>